<feature type="region of interest" description="Disordered" evidence="1">
    <location>
        <begin position="771"/>
        <end position="792"/>
    </location>
</feature>
<comment type="caution">
    <text evidence="2">The sequence shown here is derived from an EMBL/GenBank/DDBJ whole genome shotgun (WGS) entry which is preliminary data.</text>
</comment>
<gene>
    <name evidence="2" type="ORF">D9758_003078</name>
</gene>
<evidence type="ECO:0000313" key="3">
    <source>
        <dbReference type="Proteomes" id="UP000559256"/>
    </source>
</evidence>
<feature type="region of interest" description="Disordered" evidence="1">
    <location>
        <begin position="33"/>
        <end position="54"/>
    </location>
</feature>
<reference evidence="2 3" key="1">
    <citation type="journal article" date="2020" name="ISME J.">
        <title>Uncovering the hidden diversity of litter-decomposition mechanisms in mushroom-forming fungi.</title>
        <authorList>
            <person name="Floudas D."/>
            <person name="Bentzer J."/>
            <person name="Ahren D."/>
            <person name="Johansson T."/>
            <person name="Persson P."/>
            <person name="Tunlid A."/>
        </authorList>
    </citation>
    <scope>NUCLEOTIDE SEQUENCE [LARGE SCALE GENOMIC DNA]</scope>
    <source>
        <strain evidence="2 3">CBS 291.85</strain>
    </source>
</reference>
<feature type="compositionally biased region" description="Polar residues" evidence="1">
    <location>
        <begin position="839"/>
        <end position="851"/>
    </location>
</feature>
<feature type="compositionally biased region" description="Low complexity" evidence="1">
    <location>
        <begin position="33"/>
        <end position="42"/>
    </location>
</feature>
<evidence type="ECO:0000256" key="1">
    <source>
        <dbReference type="SAM" id="MobiDB-lite"/>
    </source>
</evidence>
<protein>
    <submittedName>
        <fullName evidence="2">Uncharacterized protein</fullName>
    </submittedName>
</protein>
<evidence type="ECO:0000313" key="2">
    <source>
        <dbReference type="EMBL" id="KAF5369098.1"/>
    </source>
</evidence>
<dbReference type="AlphaFoldDB" id="A0A8H5LTM1"/>
<dbReference type="Proteomes" id="UP000559256">
    <property type="component" value="Unassembled WGS sequence"/>
</dbReference>
<accession>A0A8H5LTM1</accession>
<proteinExistence type="predicted"/>
<organism evidence="2 3">
    <name type="scientific">Tetrapyrgos nigripes</name>
    <dbReference type="NCBI Taxonomy" id="182062"/>
    <lineage>
        <taxon>Eukaryota</taxon>
        <taxon>Fungi</taxon>
        <taxon>Dikarya</taxon>
        <taxon>Basidiomycota</taxon>
        <taxon>Agaricomycotina</taxon>
        <taxon>Agaricomycetes</taxon>
        <taxon>Agaricomycetidae</taxon>
        <taxon>Agaricales</taxon>
        <taxon>Marasmiineae</taxon>
        <taxon>Marasmiaceae</taxon>
        <taxon>Tetrapyrgos</taxon>
    </lineage>
</organism>
<name>A0A8H5LTM1_9AGAR</name>
<feature type="region of interest" description="Disordered" evidence="1">
    <location>
        <begin position="828"/>
        <end position="908"/>
    </location>
</feature>
<dbReference type="EMBL" id="JAACJM010000014">
    <property type="protein sequence ID" value="KAF5369098.1"/>
    <property type="molecule type" value="Genomic_DNA"/>
</dbReference>
<feature type="compositionally biased region" description="Basic and acidic residues" evidence="1">
    <location>
        <begin position="771"/>
        <end position="780"/>
    </location>
</feature>
<dbReference type="OrthoDB" id="185373at2759"/>
<keyword evidence="3" id="KW-1185">Reference proteome</keyword>
<sequence>MSITCWTRQLGRALFLPHPRLFPAVSTVFPSRSLPLSSSSSSNEPVFETDDNDDYKPLPKLPASAFTPKPPTEILAALVKDERYKRAHEILLGLLASKTHIPPDEIYDAAVAYAVNLSQSTRPKWLETWLALYPDDLPNPLPKTQTALFEHPLTNLHLIYLFGQLVADKGYTQLVKDRVIPLIEEHGDQAMVDDLHRRCLPLKLPVPVDGDALFEDVSGDYEYEELKSTDHITRTPSSIEYLSDLIHAGQYADAKRVLLELQALETLIPPSFHYLRAANYALGLPTDTEDTVVDLTAQERLDDFTMWFSLIPSASEAGGPSHFTSTQRLIFWAPVTNLHLIMRFGLILAEKGYAKVSYTTVIPPVARYASSDVFVHFMEQYEANIEKFWAGKAYGSHNIRSSIRFIRSLAIRFLAEASHFDAAVHLLPDPHPTSRLFRDVYKKLMDHLVASSHPQRREYLEIVRKSYDTAYMGTEEDVQQTEEDFMLRQFSTAESLPAIENLAKTLLYIKSALLKDAALPHPHDLIEFITQYSLTGRTHALELLRRRAFRSSYNAAGLFAFCRMVVHFRNNDHTAVIRTFADNFHLVGVPRELVLRHLRRASPDFALESITASIAHRGKVWPSRSHCALVWQSLVIPQKNRTEVLRLYNLLISFASGNIQTVDTLGTLITSLSSSYVSTEFRSYLGIDPLVHPPTWQSPISAEAFTPFIKRLMKRFDPSQGTKVLSDMVKYGIQPQVYQFTELARFYAYHKQTSKAFMILDRLEARLEAERKRAAAEGEGQKASNGRQQHEDLNPSLEELELDRQTLEAIDQSANSKDLTVPYAQGIDISASIPPPPLDTQSSEAVTNLQASPRPEDTLPPADQAAYSEDSELRNVQDTESISAQIAPFSPDTQSTEPVTDVQASPRPKDTLPAADFVLYVALMRSFLLANNLEAVAEVNRRFRLRFEYIPNENERLDRVYADWRAADQVRMAMQNRSNTIARARGETTQIYTPTSPA</sequence>